<organism evidence="3 4">
    <name type="scientific">Corynespora cassiicola Philippines</name>
    <dbReference type="NCBI Taxonomy" id="1448308"/>
    <lineage>
        <taxon>Eukaryota</taxon>
        <taxon>Fungi</taxon>
        <taxon>Dikarya</taxon>
        <taxon>Ascomycota</taxon>
        <taxon>Pezizomycotina</taxon>
        <taxon>Dothideomycetes</taxon>
        <taxon>Pleosporomycetidae</taxon>
        <taxon>Pleosporales</taxon>
        <taxon>Corynesporascaceae</taxon>
        <taxon>Corynespora</taxon>
    </lineage>
</organism>
<dbReference type="EMBL" id="KZ678153">
    <property type="protein sequence ID" value="PSN59691.1"/>
    <property type="molecule type" value="Genomic_DNA"/>
</dbReference>
<accession>A0A2T2N2N0</accession>
<protein>
    <submittedName>
        <fullName evidence="3">Uncharacterized protein</fullName>
    </submittedName>
</protein>
<reference evidence="3 4" key="1">
    <citation type="journal article" date="2018" name="Front. Microbiol.">
        <title>Genome-Wide Analysis of Corynespora cassiicola Leaf Fall Disease Putative Effectors.</title>
        <authorList>
            <person name="Lopez D."/>
            <person name="Ribeiro S."/>
            <person name="Label P."/>
            <person name="Fumanal B."/>
            <person name="Venisse J.S."/>
            <person name="Kohler A."/>
            <person name="de Oliveira R.R."/>
            <person name="Labutti K."/>
            <person name="Lipzen A."/>
            <person name="Lail K."/>
            <person name="Bauer D."/>
            <person name="Ohm R.A."/>
            <person name="Barry K.W."/>
            <person name="Spatafora J."/>
            <person name="Grigoriev I.V."/>
            <person name="Martin F.M."/>
            <person name="Pujade-Renaud V."/>
        </authorList>
    </citation>
    <scope>NUCLEOTIDE SEQUENCE [LARGE SCALE GENOMIC DNA]</scope>
    <source>
        <strain evidence="3 4">Philippines</strain>
    </source>
</reference>
<keyword evidence="1" id="KW-0175">Coiled coil</keyword>
<feature type="coiled-coil region" evidence="1">
    <location>
        <begin position="459"/>
        <end position="486"/>
    </location>
</feature>
<gene>
    <name evidence="3" type="ORF">BS50DRAFT_594347</name>
</gene>
<dbReference type="Proteomes" id="UP000240883">
    <property type="component" value="Unassembled WGS sequence"/>
</dbReference>
<evidence type="ECO:0000256" key="1">
    <source>
        <dbReference type="SAM" id="Coils"/>
    </source>
</evidence>
<sequence>MTLNLVRKRGIPVLAYPASDTASPWPCSLVMKLSEDRMQATLSLQSSVPIHGFDHDQTFIFLYHVDNFVPGSTCLGPVTIPLPQTLLDRVARQGNPQLRTLSISVKEPCPILAPPSSTNMAFKRGFDGPFHQLVKLAKATRIHILFDHNWIHRDQYPRFESLISHPEGFTGFSHGKFISKPHTLVDWAAFGPAEDEPDAPPSYTDASNKRARQISTSPTPKSPPSKRLLLSPVPEFVSSPTEKATTASTPSPRPPLSPVLSKPTFPISQNDRAATASTTNHQPTYPDVATPVSQNALNNAVEILLPNALHQILPGMLHQLFARPPSLPSQSPPSTCNVQSPEPIVSLGSLIKAQVAAHEAHIRKIYADVADHAADVRNAGDVEFHEAIDEYKYEGIAELNRAYDDKLDDLKDDIAEIVGENLQGLREEAAEIVHEVEAHAELVYVDVRQKVDDWVLRERATLRRERAFLRREKDILERNRRDFEEQQRAAGLDPTGRVRRAASLPL</sequence>
<feature type="compositionally biased region" description="Polar residues" evidence="2">
    <location>
        <begin position="266"/>
        <end position="283"/>
    </location>
</feature>
<feature type="compositionally biased region" description="Low complexity" evidence="2">
    <location>
        <begin position="215"/>
        <end position="232"/>
    </location>
</feature>
<dbReference type="OrthoDB" id="3737134at2759"/>
<proteinExistence type="predicted"/>
<evidence type="ECO:0000313" key="4">
    <source>
        <dbReference type="Proteomes" id="UP000240883"/>
    </source>
</evidence>
<name>A0A2T2N2N0_CORCC</name>
<dbReference type="AlphaFoldDB" id="A0A2T2N2N0"/>
<evidence type="ECO:0000313" key="3">
    <source>
        <dbReference type="EMBL" id="PSN59691.1"/>
    </source>
</evidence>
<evidence type="ECO:0000256" key="2">
    <source>
        <dbReference type="SAM" id="MobiDB-lite"/>
    </source>
</evidence>
<feature type="region of interest" description="Disordered" evidence="2">
    <location>
        <begin position="191"/>
        <end position="291"/>
    </location>
</feature>
<keyword evidence="4" id="KW-1185">Reference proteome</keyword>